<dbReference type="GO" id="GO:0006633">
    <property type="term" value="P:fatty acid biosynthetic process"/>
    <property type="evidence" value="ECO:0007669"/>
    <property type="project" value="TreeGrafter"/>
</dbReference>
<dbReference type="PANTHER" id="PTHR42760">
    <property type="entry name" value="SHORT-CHAIN DEHYDROGENASES/REDUCTASES FAMILY MEMBER"/>
    <property type="match status" value="1"/>
</dbReference>
<name>A0A0C4DN36_MAGP6</name>
<dbReference type="PRINTS" id="PR00080">
    <property type="entry name" value="SDRFAMILY"/>
</dbReference>
<reference evidence="5" key="4">
    <citation type="journal article" date="2015" name="G3 (Bethesda)">
        <title>Genome sequences of three phytopathogenic species of the Magnaporthaceae family of fungi.</title>
        <authorList>
            <person name="Okagaki L.H."/>
            <person name="Nunes C.C."/>
            <person name="Sailsbery J."/>
            <person name="Clay B."/>
            <person name="Brown D."/>
            <person name="John T."/>
            <person name="Oh Y."/>
            <person name="Young N."/>
            <person name="Fitzgerald M."/>
            <person name="Haas B.J."/>
            <person name="Zeng Q."/>
            <person name="Young S."/>
            <person name="Adiconis X."/>
            <person name="Fan L."/>
            <person name="Levin J.Z."/>
            <person name="Mitchell T.K."/>
            <person name="Okubara P.A."/>
            <person name="Farman M.L."/>
            <person name="Kohn L.M."/>
            <person name="Birren B."/>
            <person name="Ma L.-J."/>
            <person name="Dean R.A."/>
        </authorList>
    </citation>
    <scope>NUCLEOTIDE SEQUENCE</scope>
    <source>
        <strain evidence="5">ATCC 64411 / 73-15</strain>
    </source>
</reference>
<dbReference type="InterPro" id="IPR020904">
    <property type="entry name" value="Sc_DH/Rdtase_CS"/>
</dbReference>
<proteinExistence type="inferred from homology"/>
<gene>
    <name evidence="4" type="ORF">MAPG_01210</name>
</gene>
<evidence type="ECO:0000313" key="4">
    <source>
        <dbReference type="EMBL" id="KLU82133.1"/>
    </source>
</evidence>
<dbReference type="PANTHER" id="PTHR42760:SF45">
    <property type="entry name" value="SHORT CHAIN DEHYDROGENASE_REDUCTASE FAMILY PROTEIN, PUTATIVE (AFU_ORTHOLOGUE AFUA_3G09150)-RELATED"/>
    <property type="match status" value="1"/>
</dbReference>
<reference evidence="6" key="2">
    <citation type="submission" date="2010-05" db="EMBL/GenBank/DDBJ databases">
        <title>The genome sequence of Magnaporthe poae strain ATCC 64411.</title>
        <authorList>
            <person name="Ma L.-J."/>
            <person name="Dead R."/>
            <person name="Young S."/>
            <person name="Zeng Q."/>
            <person name="Koehrsen M."/>
            <person name="Alvarado L."/>
            <person name="Berlin A."/>
            <person name="Chapman S.B."/>
            <person name="Chen Z."/>
            <person name="Freedman E."/>
            <person name="Gellesch M."/>
            <person name="Goldberg J."/>
            <person name="Griggs A."/>
            <person name="Gujja S."/>
            <person name="Heilman E.R."/>
            <person name="Heiman D."/>
            <person name="Hepburn T."/>
            <person name="Howarth C."/>
            <person name="Jen D."/>
            <person name="Larson L."/>
            <person name="Mehta T."/>
            <person name="Neiman D."/>
            <person name="Pearson M."/>
            <person name="Roberts A."/>
            <person name="Saif S."/>
            <person name="Shea T."/>
            <person name="Shenoy N."/>
            <person name="Sisk P."/>
            <person name="Stolte C."/>
            <person name="Sykes S."/>
            <person name="Walk T."/>
            <person name="White J."/>
            <person name="Yandava C."/>
            <person name="Haas B."/>
            <person name="Nusbaum C."/>
            <person name="Birren B."/>
        </authorList>
    </citation>
    <scope>NUCLEOTIDE SEQUENCE [LARGE SCALE GENOMIC DNA]</scope>
    <source>
        <strain evidence="6">ATCC 64411 / 73-15</strain>
    </source>
</reference>
<dbReference type="CDD" id="cd05233">
    <property type="entry name" value="SDR_c"/>
    <property type="match status" value="1"/>
</dbReference>
<dbReference type="EnsemblFungi" id="MAPG_01210T0">
    <property type="protein sequence ID" value="MAPG_01210T0"/>
    <property type="gene ID" value="MAPG_01210"/>
</dbReference>
<comment type="similarity">
    <text evidence="1 3">Belongs to the short-chain dehydrogenases/reductases (SDR) family.</text>
</comment>
<dbReference type="Proteomes" id="UP000011715">
    <property type="component" value="Unassembled WGS sequence"/>
</dbReference>
<accession>A0A0C4DN36</accession>
<reference evidence="4" key="3">
    <citation type="submission" date="2011-03" db="EMBL/GenBank/DDBJ databases">
        <title>Annotation of Magnaporthe poae ATCC 64411.</title>
        <authorList>
            <person name="Ma L.-J."/>
            <person name="Dead R."/>
            <person name="Young S.K."/>
            <person name="Zeng Q."/>
            <person name="Gargeya S."/>
            <person name="Fitzgerald M."/>
            <person name="Haas B."/>
            <person name="Abouelleil A."/>
            <person name="Alvarado L."/>
            <person name="Arachchi H.M."/>
            <person name="Berlin A."/>
            <person name="Brown A."/>
            <person name="Chapman S.B."/>
            <person name="Chen Z."/>
            <person name="Dunbar C."/>
            <person name="Freedman E."/>
            <person name="Gearin G."/>
            <person name="Gellesch M."/>
            <person name="Goldberg J."/>
            <person name="Griggs A."/>
            <person name="Gujja S."/>
            <person name="Heiman D."/>
            <person name="Howarth C."/>
            <person name="Larson L."/>
            <person name="Lui A."/>
            <person name="MacDonald P.J.P."/>
            <person name="Mehta T."/>
            <person name="Montmayeur A."/>
            <person name="Murphy C."/>
            <person name="Neiman D."/>
            <person name="Pearson M."/>
            <person name="Priest M."/>
            <person name="Roberts A."/>
            <person name="Saif S."/>
            <person name="Shea T."/>
            <person name="Shenoy N."/>
            <person name="Sisk P."/>
            <person name="Stolte C."/>
            <person name="Sykes S."/>
            <person name="Yandava C."/>
            <person name="Wortman J."/>
            <person name="Nusbaum C."/>
            <person name="Birren B."/>
        </authorList>
    </citation>
    <scope>NUCLEOTIDE SEQUENCE</scope>
    <source>
        <strain evidence="4">ATCC 64411</strain>
    </source>
</reference>
<dbReference type="EMBL" id="ADBL01000283">
    <property type="status" value="NOT_ANNOTATED_CDS"/>
    <property type="molecule type" value="Genomic_DNA"/>
</dbReference>
<dbReference type="VEuPathDB" id="FungiDB:MAPG_01210"/>
<dbReference type="GO" id="GO:0016616">
    <property type="term" value="F:oxidoreductase activity, acting on the CH-OH group of donors, NAD or NADP as acceptor"/>
    <property type="evidence" value="ECO:0007669"/>
    <property type="project" value="TreeGrafter"/>
</dbReference>
<dbReference type="Gene3D" id="3.40.50.720">
    <property type="entry name" value="NAD(P)-binding Rossmann-like Domain"/>
    <property type="match status" value="1"/>
</dbReference>
<evidence type="ECO:0000256" key="3">
    <source>
        <dbReference type="RuleBase" id="RU000363"/>
    </source>
</evidence>
<dbReference type="InterPro" id="IPR036291">
    <property type="entry name" value="NAD(P)-bd_dom_sf"/>
</dbReference>
<dbReference type="OrthoDB" id="1669814at2759"/>
<sequence>MEIGILAFIRLLKIKARLLYPIFPTARAHTTKRIKMASNQAPAEVSKVPPKPTLTPFEGKVIAVTGASRGTGLALTRYLIERGGTVSMCSATAKNLLAAKEEILRDFPEAKDRVMTTVVDIGKLDMVEAWIKATVERFGPLDGAANVAGVEQSRISPITMLEPECFSEILHANVTGTFYCLREEMKNMRDGGSIVNVGSVSSTYGSPGLSAYGTAKHALMGLTKAAAFEGAPRRIRVNALNPGFIDTDMLNMPYEMPNGQQIRFGNQDMALIPGASQPWEIAAGIAFLLGNESRFVTKAQWGIDGGWLEKSYQ</sequence>
<dbReference type="OMA" id="HPDWYTG"/>
<keyword evidence="2" id="KW-0521">NADP</keyword>
<dbReference type="InterPro" id="IPR002347">
    <property type="entry name" value="SDR_fam"/>
</dbReference>
<dbReference type="SUPFAM" id="SSF51735">
    <property type="entry name" value="NAD(P)-binding Rossmann-fold domains"/>
    <property type="match status" value="1"/>
</dbReference>
<organism evidence="5 6">
    <name type="scientific">Magnaporthiopsis poae (strain ATCC 64411 / 73-15)</name>
    <name type="common">Kentucky bluegrass fungus</name>
    <name type="synonym">Magnaporthe poae</name>
    <dbReference type="NCBI Taxonomy" id="644358"/>
    <lineage>
        <taxon>Eukaryota</taxon>
        <taxon>Fungi</taxon>
        <taxon>Dikarya</taxon>
        <taxon>Ascomycota</taxon>
        <taxon>Pezizomycotina</taxon>
        <taxon>Sordariomycetes</taxon>
        <taxon>Sordariomycetidae</taxon>
        <taxon>Magnaporthales</taxon>
        <taxon>Magnaporthaceae</taxon>
        <taxon>Magnaporthiopsis</taxon>
    </lineage>
</organism>
<protein>
    <submittedName>
        <fullName evidence="4">3-oxoacyl-[acyl-carrier-protein] reductase</fullName>
    </submittedName>
</protein>
<evidence type="ECO:0000313" key="6">
    <source>
        <dbReference type="Proteomes" id="UP000011715"/>
    </source>
</evidence>
<dbReference type="GO" id="GO:0048038">
    <property type="term" value="F:quinone binding"/>
    <property type="evidence" value="ECO:0007669"/>
    <property type="project" value="TreeGrafter"/>
</dbReference>
<evidence type="ECO:0000256" key="1">
    <source>
        <dbReference type="ARBA" id="ARBA00006484"/>
    </source>
</evidence>
<dbReference type="PROSITE" id="PS00061">
    <property type="entry name" value="ADH_SHORT"/>
    <property type="match status" value="1"/>
</dbReference>
<dbReference type="EMBL" id="GL876966">
    <property type="protein sequence ID" value="KLU82133.1"/>
    <property type="molecule type" value="Genomic_DNA"/>
</dbReference>
<reference evidence="4" key="1">
    <citation type="submission" date="2010-05" db="EMBL/GenBank/DDBJ databases">
        <title>The Genome Sequence of Magnaporthe poae strain ATCC 64411.</title>
        <authorList>
            <consortium name="The Broad Institute Genome Sequencing Platform"/>
            <consortium name="Broad Institute Genome Sequencing Center for Infectious Disease"/>
            <person name="Ma L.-J."/>
            <person name="Dead R."/>
            <person name="Young S."/>
            <person name="Zeng Q."/>
            <person name="Koehrsen M."/>
            <person name="Alvarado L."/>
            <person name="Berlin A."/>
            <person name="Chapman S.B."/>
            <person name="Chen Z."/>
            <person name="Freedman E."/>
            <person name="Gellesch M."/>
            <person name="Goldberg J."/>
            <person name="Griggs A."/>
            <person name="Gujja S."/>
            <person name="Heilman E.R."/>
            <person name="Heiman D."/>
            <person name="Hepburn T."/>
            <person name="Howarth C."/>
            <person name="Jen D."/>
            <person name="Larson L."/>
            <person name="Mehta T."/>
            <person name="Neiman D."/>
            <person name="Pearson M."/>
            <person name="Roberts A."/>
            <person name="Saif S."/>
            <person name="Shea T."/>
            <person name="Shenoy N."/>
            <person name="Sisk P."/>
            <person name="Stolte C."/>
            <person name="Sykes S."/>
            <person name="Walk T."/>
            <person name="White J."/>
            <person name="Yandava C."/>
            <person name="Haas B."/>
            <person name="Nusbaum C."/>
            <person name="Birren B."/>
        </authorList>
    </citation>
    <scope>NUCLEOTIDE SEQUENCE</scope>
    <source>
        <strain evidence="4">ATCC 64411</strain>
    </source>
</reference>
<dbReference type="STRING" id="644358.A0A0C4DN36"/>
<keyword evidence="6" id="KW-1185">Reference proteome</keyword>
<dbReference type="Pfam" id="PF00106">
    <property type="entry name" value="adh_short"/>
    <property type="match status" value="1"/>
</dbReference>
<dbReference type="AlphaFoldDB" id="A0A0C4DN36"/>
<reference evidence="5" key="5">
    <citation type="submission" date="2015-06" db="UniProtKB">
        <authorList>
            <consortium name="EnsemblFungi"/>
        </authorList>
    </citation>
    <scope>IDENTIFICATION</scope>
    <source>
        <strain evidence="5">ATCC 64411</strain>
    </source>
</reference>
<dbReference type="eggNOG" id="KOG1200">
    <property type="taxonomic scope" value="Eukaryota"/>
</dbReference>
<dbReference type="FunFam" id="3.40.50.720:FF:000084">
    <property type="entry name" value="Short-chain dehydrogenase reductase"/>
    <property type="match status" value="1"/>
</dbReference>
<evidence type="ECO:0000256" key="2">
    <source>
        <dbReference type="ARBA" id="ARBA00022857"/>
    </source>
</evidence>
<dbReference type="PRINTS" id="PR00081">
    <property type="entry name" value="GDHRDH"/>
</dbReference>
<evidence type="ECO:0000313" key="5">
    <source>
        <dbReference type="EnsemblFungi" id="MAPG_01210T0"/>
    </source>
</evidence>